<evidence type="ECO:0000313" key="3">
    <source>
        <dbReference type="EMBL" id="PCE43122.1"/>
    </source>
</evidence>
<dbReference type="Pfam" id="PF08327">
    <property type="entry name" value="AHSA1"/>
    <property type="match status" value="1"/>
</dbReference>
<feature type="domain" description="Activator of Hsp90 ATPase homologue 1/2-like C-terminal" evidence="2">
    <location>
        <begin position="14"/>
        <end position="161"/>
    </location>
</feature>
<evidence type="ECO:0000256" key="1">
    <source>
        <dbReference type="ARBA" id="ARBA00006817"/>
    </source>
</evidence>
<dbReference type="InterPro" id="IPR013538">
    <property type="entry name" value="ASHA1/2-like_C"/>
</dbReference>
<organism evidence="3 4">
    <name type="scientific">Rhizorhabdus dicambivorans</name>
    <dbReference type="NCBI Taxonomy" id="1850238"/>
    <lineage>
        <taxon>Bacteria</taxon>
        <taxon>Pseudomonadati</taxon>
        <taxon>Pseudomonadota</taxon>
        <taxon>Alphaproteobacteria</taxon>
        <taxon>Sphingomonadales</taxon>
        <taxon>Sphingomonadaceae</taxon>
        <taxon>Rhizorhabdus</taxon>
    </lineage>
</organism>
<sequence>MLMADQLVISRLFKAPRARLWAAWTEPELLARWFGPKGVTTTIVSADIRPGGHVHCHMDFPDGPRIWAKLVYREVEPLIRLEWEHSFSDPGGDIAGSPFGGAWPKRLLNSVTFEDAGADTRIRLTSTPLNAAVEEEAAFRDALDSMHGGWGGNFDVLDAFLAGPA</sequence>
<evidence type="ECO:0000259" key="2">
    <source>
        <dbReference type="Pfam" id="PF08327"/>
    </source>
</evidence>
<name>A0A2A4FZG9_9SPHN</name>
<dbReference type="Proteomes" id="UP000218934">
    <property type="component" value="Unassembled WGS sequence"/>
</dbReference>
<dbReference type="KEGG" id="rdi:CMV14_17650"/>
<accession>A0A2A4FZG9</accession>
<dbReference type="SUPFAM" id="SSF55961">
    <property type="entry name" value="Bet v1-like"/>
    <property type="match status" value="1"/>
</dbReference>
<comment type="caution">
    <text evidence="3">The sequence shown here is derived from an EMBL/GenBank/DDBJ whole genome shotgun (WGS) entry which is preliminary data.</text>
</comment>
<dbReference type="CDD" id="cd07814">
    <property type="entry name" value="SRPBCC_CalC_Aha1-like"/>
    <property type="match status" value="1"/>
</dbReference>
<gene>
    <name evidence="3" type="ORF">COO09_07435</name>
</gene>
<dbReference type="InterPro" id="IPR023393">
    <property type="entry name" value="START-like_dom_sf"/>
</dbReference>
<dbReference type="OrthoDB" id="9805228at2"/>
<dbReference type="Gene3D" id="3.30.530.20">
    <property type="match status" value="1"/>
</dbReference>
<reference evidence="3 4" key="1">
    <citation type="submission" date="2017-09" db="EMBL/GenBank/DDBJ databases">
        <title>The Catabolism of 3,6-Dichlorosalicylic acid is Initiated by the Cytochrome P450 Monooxygenase DsmABC in Rhizorhabdus dicambivorans Ndbn-20.</title>
        <authorList>
            <person name="Na L."/>
        </authorList>
    </citation>
    <scope>NUCLEOTIDE SEQUENCE [LARGE SCALE GENOMIC DNA]</scope>
    <source>
        <strain evidence="3 4">Ndbn-20m</strain>
    </source>
</reference>
<proteinExistence type="inferred from homology"/>
<protein>
    <submittedName>
        <fullName evidence="3">ATPase</fullName>
    </submittedName>
</protein>
<dbReference type="EMBL" id="NWUF01000005">
    <property type="protein sequence ID" value="PCE43122.1"/>
    <property type="molecule type" value="Genomic_DNA"/>
</dbReference>
<dbReference type="AlphaFoldDB" id="A0A2A4FZG9"/>
<keyword evidence="4" id="KW-1185">Reference proteome</keyword>
<comment type="similarity">
    <text evidence="1">Belongs to the AHA1 family.</text>
</comment>
<evidence type="ECO:0000313" key="4">
    <source>
        <dbReference type="Proteomes" id="UP000218934"/>
    </source>
</evidence>